<proteinExistence type="predicted"/>
<evidence type="ECO:0000313" key="1">
    <source>
        <dbReference type="EMBL" id="JAH64773.1"/>
    </source>
</evidence>
<dbReference type="AlphaFoldDB" id="A0A0E9UIJ1"/>
<name>A0A0E9UIJ1_ANGAN</name>
<reference evidence="1" key="1">
    <citation type="submission" date="2014-11" db="EMBL/GenBank/DDBJ databases">
        <authorList>
            <person name="Amaro Gonzalez C."/>
        </authorList>
    </citation>
    <scope>NUCLEOTIDE SEQUENCE</scope>
</reference>
<accession>A0A0E9UIJ1</accession>
<organism evidence="1">
    <name type="scientific">Anguilla anguilla</name>
    <name type="common">European freshwater eel</name>
    <name type="synonym">Muraena anguilla</name>
    <dbReference type="NCBI Taxonomy" id="7936"/>
    <lineage>
        <taxon>Eukaryota</taxon>
        <taxon>Metazoa</taxon>
        <taxon>Chordata</taxon>
        <taxon>Craniata</taxon>
        <taxon>Vertebrata</taxon>
        <taxon>Euteleostomi</taxon>
        <taxon>Actinopterygii</taxon>
        <taxon>Neopterygii</taxon>
        <taxon>Teleostei</taxon>
        <taxon>Anguilliformes</taxon>
        <taxon>Anguillidae</taxon>
        <taxon>Anguilla</taxon>
    </lineage>
</organism>
<dbReference type="EMBL" id="GBXM01043804">
    <property type="protein sequence ID" value="JAH64773.1"/>
    <property type="molecule type" value="Transcribed_RNA"/>
</dbReference>
<reference evidence="1" key="2">
    <citation type="journal article" date="2015" name="Fish Shellfish Immunol.">
        <title>Early steps in the European eel (Anguilla anguilla)-Vibrio vulnificus interaction in the gills: Role of the RtxA13 toxin.</title>
        <authorList>
            <person name="Callol A."/>
            <person name="Pajuelo D."/>
            <person name="Ebbesson L."/>
            <person name="Teles M."/>
            <person name="MacKenzie S."/>
            <person name="Amaro C."/>
        </authorList>
    </citation>
    <scope>NUCLEOTIDE SEQUENCE</scope>
</reference>
<protein>
    <submittedName>
        <fullName evidence="1">Uncharacterized protein</fullName>
    </submittedName>
</protein>
<sequence>MDSRWPSSLLCSGKSWGPLQPSSVCVSLPRRGAQGHSACALYSCPNAWGDDW</sequence>